<keyword evidence="5 7" id="KW-0472">Membrane</keyword>
<evidence type="ECO:0000256" key="6">
    <source>
        <dbReference type="SAM" id="MobiDB-lite"/>
    </source>
</evidence>
<evidence type="ECO:0000256" key="5">
    <source>
        <dbReference type="ARBA" id="ARBA00023136"/>
    </source>
</evidence>
<dbReference type="Gene3D" id="1.20.1250.20">
    <property type="entry name" value="MFS general substrate transporter like domains"/>
    <property type="match status" value="1"/>
</dbReference>
<dbReference type="GO" id="GO:0000329">
    <property type="term" value="C:fungal-type vacuole membrane"/>
    <property type="evidence" value="ECO:0007669"/>
    <property type="project" value="TreeGrafter"/>
</dbReference>
<keyword evidence="2" id="KW-0813">Transport</keyword>
<feature type="transmembrane region" description="Helical" evidence="7">
    <location>
        <begin position="82"/>
        <end position="101"/>
    </location>
</feature>
<dbReference type="Pfam" id="PF07690">
    <property type="entry name" value="MFS_1"/>
    <property type="match status" value="1"/>
</dbReference>
<keyword evidence="3 7" id="KW-0812">Transmembrane</keyword>
<feature type="transmembrane region" description="Helical" evidence="7">
    <location>
        <begin position="406"/>
        <end position="424"/>
    </location>
</feature>
<evidence type="ECO:0000256" key="2">
    <source>
        <dbReference type="ARBA" id="ARBA00022448"/>
    </source>
</evidence>
<reference evidence="9" key="2">
    <citation type="submission" date="2020-11" db="EMBL/GenBank/DDBJ databases">
        <authorList>
            <consortium name="DOE Joint Genome Institute"/>
            <person name="Kuo A."/>
            <person name="Miyauchi S."/>
            <person name="Kiss E."/>
            <person name="Drula E."/>
            <person name="Kohler A."/>
            <person name="Sanchez-Garcia M."/>
            <person name="Andreopoulos B."/>
            <person name="Barry K.W."/>
            <person name="Bonito G."/>
            <person name="Buee M."/>
            <person name="Carver A."/>
            <person name="Chen C."/>
            <person name="Cichocki N."/>
            <person name="Clum A."/>
            <person name="Culley D."/>
            <person name="Crous P.W."/>
            <person name="Fauchery L."/>
            <person name="Girlanda M."/>
            <person name="Hayes R."/>
            <person name="Keri Z."/>
            <person name="Labutti K."/>
            <person name="Lipzen A."/>
            <person name="Lombard V."/>
            <person name="Magnuson J."/>
            <person name="Maillard F."/>
            <person name="Morin E."/>
            <person name="Murat C."/>
            <person name="Nolan M."/>
            <person name="Ohm R."/>
            <person name="Pangilinan J."/>
            <person name="Pereira M."/>
            <person name="Perotto S."/>
            <person name="Peter M."/>
            <person name="Riley R."/>
            <person name="Sitrit Y."/>
            <person name="Stielow B."/>
            <person name="Szollosi G."/>
            <person name="Zifcakova L."/>
            <person name="Stursova M."/>
            <person name="Spatafora J.W."/>
            <person name="Tedersoo L."/>
            <person name="Vaario L.-M."/>
            <person name="Yamada A."/>
            <person name="Yan M."/>
            <person name="Wang P."/>
            <person name="Xu J."/>
            <person name="Bruns T."/>
            <person name="Baldrian P."/>
            <person name="Vilgalys R."/>
            <person name="Henrissat B."/>
            <person name="Grigoriev I.V."/>
            <person name="Hibbett D."/>
            <person name="Nagy L.G."/>
            <person name="Martin F.M."/>
        </authorList>
    </citation>
    <scope>NUCLEOTIDE SEQUENCE</scope>
    <source>
        <strain evidence="9">UH-Tt-Lm1</strain>
    </source>
</reference>
<protein>
    <submittedName>
        <fullName evidence="9">Vacuolar amino acid permease</fullName>
    </submittedName>
</protein>
<comment type="subcellular location">
    <subcellularLocation>
        <location evidence="1">Endomembrane system</location>
        <topology evidence="1">Multi-pass membrane protein</topology>
    </subcellularLocation>
</comment>
<feature type="transmembrane region" description="Helical" evidence="7">
    <location>
        <begin position="113"/>
        <end position="132"/>
    </location>
</feature>
<gene>
    <name evidence="9" type="ORF">BJ322DRAFT_1098546</name>
</gene>
<dbReference type="GO" id="GO:0012505">
    <property type="term" value="C:endomembrane system"/>
    <property type="evidence" value="ECO:0007669"/>
    <property type="project" value="UniProtKB-SubCell"/>
</dbReference>
<feature type="transmembrane region" description="Helical" evidence="7">
    <location>
        <begin position="436"/>
        <end position="458"/>
    </location>
</feature>
<feature type="domain" description="Major facilitator superfamily (MFS) profile" evidence="8">
    <location>
        <begin position="48"/>
        <end position="530"/>
    </location>
</feature>
<feature type="transmembrane region" description="Helical" evidence="7">
    <location>
        <begin position="45"/>
        <end position="70"/>
    </location>
</feature>
<feature type="transmembrane region" description="Helical" evidence="7">
    <location>
        <begin position="174"/>
        <end position="195"/>
    </location>
</feature>
<dbReference type="PANTHER" id="PTHR23501:SF191">
    <property type="entry name" value="VACUOLAR BASIC AMINO ACID TRANSPORTER 4"/>
    <property type="match status" value="1"/>
</dbReference>
<comment type="caution">
    <text evidence="9">The sequence shown here is derived from an EMBL/GenBank/DDBJ whole genome shotgun (WGS) entry which is preliminary data.</text>
</comment>
<evidence type="ECO:0000256" key="4">
    <source>
        <dbReference type="ARBA" id="ARBA00022989"/>
    </source>
</evidence>
<feature type="transmembrane region" description="Helical" evidence="7">
    <location>
        <begin position="265"/>
        <end position="283"/>
    </location>
</feature>
<dbReference type="InterPro" id="IPR020846">
    <property type="entry name" value="MFS_dom"/>
</dbReference>
<dbReference type="GO" id="GO:0015174">
    <property type="term" value="F:basic amino acid transmembrane transporter activity"/>
    <property type="evidence" value="ECO:0007669"/>
    <property type="project" value="TreeGrafter"/>
</dbReference>
<keyword evidence="10" id="KW-1185">Reference proteome</keyword>
<keyword evidence="4 7" id="KW-1133">Transmembrane helix</keyword>
<dbReference type="GO" id="GO:0005886">
    <property type="term" value="C:plasma membrane"/>
    <property type="evidence" value="ECO:0007669"/>
    <property type="project" value="TreeGrafter"/>
</dbReference>
<feature type="transmembrane region" description="Helical" evidence="7">
    <location>
        <begin position="343"/>
        <end position="360"/>
    </location>
</feature>
<organism evidence="9 10">
    <name type="scientific">Thelephora terrestris</name>
    <dbReference type="NCBI Taxonomy" id="56493"/>
    <lineage>
        <taxon>Eukaryota</taxon>
        <taxon>Fungi</taxon>
        <taxon>Dikarya</taxon>
        <taxon>Basidiomycota</taxon>
        <taxon>Agaricomycotina</taxon>
        <taxon>Agaricomycetes</taxon>
        <taxon>Thelephorales</taxon>
        <taxon>Thelephoraceae</taxon>
        <taxon>Thelephora</taxon>
    </lineage>
</organism>
<evidence type="ECO:0000313" key="9">
    <source>
        <dbReference type="EMBL" id="KAF9789575.1"/>
    </source>
</evidence>
<sequence length="544" mass="58826">MTGQTTHNDETSPLLGRQRTESRQKLVANEITQTTDDKEATGRRLVWILTAVWSSVFLGALDGTIVATLLSPIGAYFNRSHQSSYIGTSYLLSVCCFTPLYGRLSDILGRRGAMLLALSLFGSGTFLCGIAPSMNVLIAARVIAGMGGGGSVLQFYAMQSIIVTDLVPLKKRGLFQGIASIVFSAGASLGGPLGGWLNDQFALSMILIMIKVDIPLPEEIRSLTLHTRLKRIDLLGSLTLVLTVGSLLLGLSLRSMEELPWSHPLTWGLISASVVWGFIFLIVETKVAVSPVMPIRLMKQRTPLAIALANFFASIASFSLLYNVPLYFSAVRLDSSTDAGLHLMPHSISIACGSLFAGWTMRRTGKLYTLTLVSVALSIISSIYIALWDFDTSQFHLWFDVVPSGFGIASFITSMLIAMIANVAREDIAVATGILFLFRTTGQVLGVSLSGALLQAVLTKQLRKRITGPGASEIIERIKHSTTIIPELPTHLRVAAVNSYADGLKAVFILQIVWNVLAFACCLPIQERPLPCVCSPFGHRVGGH</sequence>
<reference evidence="9" key="1">
    <citation type="journal article" date="2020" name="Nat. Commun.">
        <title>Large-scale genome sequencing of mycorrhizal fungi provides insights into the early evolution of symbiotic traits.</title>
        <authorList>
            <person name="Miyauchi S."/>
            <person name="Kiss E."/>
            <person name="Kuo A."/>
            <person name="Drula E."/>
            <person name="Kohler A."/>
            <person name="Sanchez-Garcia M."/>
            <person name="Morin E."/>
            <person name="Andreopoulos B."/>
            <person name="Barry K.W."/>
            <person name="Bonito G."/>
            <person name="Buee M."/>
            <person name="Carver A."/>
            <person name="Chen C."/>
            <person name="Cichocki N."/>
            <person name="Clum A."/>
            <person name="Culley D."/>
            <person name="Crous P.W."/>
            <person name="Fauchery L."/>
            <person name="Girlanda M."/>
            <person name="Hayes R.D."/>
            <person name="Keri Z."/>
            <person name="LaButti K."/>
            <person name="Lipzen A."/>
            <person name="Lombard V."/>
            <person name="Magnuson J."/>
            <person name="Maillard F."/>
            <person name="Murat C."/>
            <person name="Nolan M."/>
            <person name="Ohm R.A."/>
            <person name="Pangilinan J."/>
            <person name="Pereira M.F."/>
            <person name="Perotto S."/>
            <person name="Peter M."/>
            <person name="Pfister S."/>
            <person name="Riley R."/>
            <person name="Sitrit Y."/>
            <person name="Stielow J.B."/>
            <person name="Szollosi G."/>
            <person name="Zifcakova L."/>
            <person name="Stursova M."/>
            <person name="Spatafora J.W."/>
            <person name="Tedersoo L."/>
            <person name="Vaario L.M."/>
            <person name="Yamada A."/>
            <person name="Yan M."/>
            <person name="Wang P."/>
            <person name="Xu J."/>
            <person name="Bruns T."/>
            <person name="Baldrian P."/>
            <person name="Vilgalys R."/>
            <person name="Dunand C."/>
            <person name="Henrissat B."/>
            <person name="Grigoriev I.V."/>
            <person name="Hibbett D."/>
            <person name="Nagy L.G."/>
            <person name="Martin F.M."/>
        </authorList>
    </citation>
    <scope>NUCLEOTIDE SEQUENCE</scope>
    <source>
        <strain evidence="9">UH-Tt-Lm1</strain>
    </source>
</reference>
<proteinExistence type="predicted"/>
<dbReference type="AlphaFoldDB" id="A0A9P6HMI1"/>
<evidence type="ECO:0000256" key="7">
    <source>
        <dbReference type="SAM" id="Phobius"/>
    </source>
</evidence>
<accession>A0A9P6HMI1</accession>
<evidence type="ECO:0000256" key="1">
    <source>
        <dbReference type="ARBA" id="ARBA00004127"/>
    </source>
</evidence>
<feature type="transmembrane region" description="Helical" evidence="7">
    <location>
        <begin position="304"/>
        <end position="323"/>
    </location>
</feature>
<dbReference type="Proteomes" id="UP000736335">
    <property type="component" value="Unassembled WGS sequence"/>
</dbReference>
<dbReference type="InterPro" id="IPR011701">
    <property type="entry name" value="MFS"/>
</dbReference>
<evidence type="ECO:0000313" key="10">
    <source>
        <dbReference type="Proteomes" id="UP000736335"/>
    </source>
</evidence>
<dbReference type="SUPFAM" id="SSF103473">
    <property type="entry name" value="MFS general substrate transporter"/>
    <property type="match status" value="1"/>
</dbReference>
<feature type="transmembrane region" description="Helical" evidence="7">
    <location>
        <begin position="367"/>
        <end position="386"/>
    </location>
</feature>
<dbReference type="InterPro" id="IPR036259">
    <property type="entry name" value="MFS_trans_sf"/>
</dbReference>
<feature type="region of interest" description="Disordered" evidence="6">
    <location>
        <begin position="1"/>
        <end position="20"/>
    </location>
</feature>
<evidence type="ECO:0000256" key="3">
    <source>
        <dbReference type="ARBA" id="ARBA00022692"/>
    </source>
</evidence>
<name>A0A9P6HMI1_9AGAM</name>
<dbReference type="OrthoDB" id="3437016at2759"/>
<dbReference type="PROSITE" id="PS50850">
    <property type="entry name" value="MFS"/>
    <property type="match status" value="1"/>
</dbReference>
<evidence type="ECO:0000259" key="8">
    <source>
        <dbReference type="PROSITE" id="PS50850"/>
    </source>
</evidence>
<dbReference type="EMBL" id="WIUZ02000003">
    <property type="protein sequence ID" value="KAF9789575.1"/>
    <property type="molecule type" value="Genomic_DNA"/>
</dbReference>
<feature type="transmembrane region" description="Helical" evidence="7">
    <location>
        <begin position="232"/>
        <end position="253"/>
    </location>
</feature>
<dbReference type="PANTHER" id="PTHR23501">
    <property type="entry name" value="MAJOR FACILITATOR SUPERFAMILY"/>
    <property type="match status" value="1"/>
</dbReference>